<dbReference type="InterPro" id="IPR004511">
    <property type="entry name" value="PAPS/APS_Rdtase"/>
</dbReference>
<reference evidence="6" key="1">
    <citation type="submission" date="2022-05" db="EMBL/GenBank/DDBJ databases">
        <title>Impact of host demography and evolutionary history on endosymbiont molecular evolution: a test in carpenter ants (Genus Camponotus) and their Blochmannia endosymbionts.</title>
        <authorList>
            <person name="Manthey J.D."/>
            <person name="Giron J.C."/>
            <person name="Hruska J.P."/>
        </authorList>
    </citation>
    <scope>NUCLEOTIDE SEQUENCE</scope>
    <source>
        <strain evidence="7">C-005</strain>
        <strain evidence="6">C-039</strain>
    </source>
</reference>
<dbReference type="AlphaFoldDB" id="A0A9Q8TVI8"/>
<dbReference type="InterPro" id="IPR002500">
    <property type="entry name" value="PAPS_reduct_dom"/>
</dbReference>
<name>A0A9Q8TVI8_9ENTR</name>
<dbReference type="GO" id="GO:0004604">
    <property type="term" value="F:phosphoadenylyl-sulfate reductase (thioredoxin) activity"/>
    <property type="evidence" value="ECO:0007669"/>
    <property type="project" value="UniProtKB-UniRule"/>
</dbReference>
<dbReference type="InterPro" id="IPR011800">
    <property type="entry name" value="PAPS_reductase_CysH"/>
</dbReference>
<evidence type="ECO:0000256" key="1">
    <source>
        <dbReference type="ARBA" id="ARBA00009732"/>
    </source>
</evidence>
<evidence type="ECO:0000256" key="4">
    <source>
        <dbReference type="HAMAP-Rule" id="MF_00063"/>
    </source>
</evidence>
<feature type="active site" description="Nucleophile; cysteine thiosulfonate intermediate" evidence="4">
    <location>
        <position position="247"/>
    </location>
</feature>
<dbReference type="PIRSF" id="PIRSF000857">
    <property type="entry name" value="PAPS_reductase"/>
    <property type="match status" value="1"/>
</dbReference>
<keyword evidence="2 4" id="KW-0963">Cytoplasm</keyword>
<gene>
    <name evidence="4" type="primary">cysH</name>
    <name evidence="6" type="ORF">M9393_02440</name>
    <name evidence="7" type="ORF">M9408_02390</name>
</gene>
<comment type="function">
    <text evidence="4">Catalyzes the formation of sulfite from phosphoadenosine 5'-phosphosulfate (PAPS) using thioredoxin as an electron donor.</text>
</comment>
<dbReference type="HAMAP" id="MF_00063">
    <property type="entry name" value="CysH"/>
    <property type="match status" value="1"/>
</dbReference>
<dbReference type="NCBIfam" id="TIGR02057">
    <property type="entry name" value="PAPS_reductase"/>
    <property type="match status" value="1"/>
</dbReference>
<dbReference type="NCBIfam" id="TIGR00434">
    <property type="entry name" value="cysH"/>
    <property type="match status" value="1"/>
</dbReference>
<evidence type="ECO:0000313" key="8">
    <source>
        <dbReference type="Proteomes" id="UP001056209"/>
    </source>
</evidence>
<evidence type="ECO:0000313" key="7">
    <source>
        <dbReference type="EMBL" id="URJ32853.1"/>
    </source>
</evidence>
<comment type="similarity">
    <text evidence="1 4">Belongs to the PAPS reductase family. CysH subfamily.</text>
</comment>
<keyword evidence="3 4" id="KW-0560">Oxidoreductase</keyword>
<dbReference type="EC" id="1.8.4.8" evidence="4"/>
<evidence type="ECO:0000256" key="2">
    <source>
        <dbReference type="ARBA" id="ARBA00022490"/>
    </source>
</evidence>
<evidence type="ECO:0000256" key="3">
    <source>
        <dbReference type="ARBA" id="ARBA00023002"/>
    </source>
</evidence>
<dbReference type="RefSeq" id="WP_250248408.1">
    <property type="nucleotide sequence ID" value="NZ_CP097753.1"/>
</dbReference>
<dbReference type="Proteomes" id="UP001056209">
    <property type="component" value="Chromosome"/>
</dbReference>
<dbReference type="InterPro" id="IPR014729">
    <property type="entry name" value="Rossmann-like_a/b/a_fold"/>
</dbReference>
<dbReference type="FunFam" id="3.40.50.620:FF:000043">
    <property type="entry name" value="Phosphoadenosine phosphosulfate reductase"/>
    <property type="match status" value="1"/>
</dbReference>
<evidence type="ECO:0000313" key="9">
    <source>
        <dbReference type="Proteomes" id="UP001056622"/>
    </source>
</evidence>
<dbReference type="GO" id="GO:0005737">
    <property type="term" value="C:cytoplasm"/>
    <property type="evidence" value="ECO:0007669"/>
    <property type="project" value="UniProtKB-SubCell"/>
</dbReference>
<dbReference type="GO" id="GO:0019379">
    <property type="term" value="P:sulfate assimilation, phosphoadenylyl sulfate reduction by phosphoadenylyl-sulfate reductase (thioredoxin)"/>
    <property type="evidence" value="ECO:0007669"/>
    <property type="project" value="UniProtKB-UniRule"/>
</dbReference>
<dbReference type="SUPFAM" id="SSF52402">
    <property type="entry name" value="Adenine nucleotide alpha hydrolases-like"/>
    <property type="match status" value="1"/>
</dbReference>
<dbReference type="GO" id="GO:0070814">
    <property type="term" value="P:hydrogen sulfide biosynthetic process"/>
    <property type="evidence" value="ECO:0007669"/>
    <property type="project" value="UniProtKB-UniRule"/>
</dbReference>
<dbReference type="Proteomes" id="UP001056622">
    <property type="component" value="Chromosome"/>
</dbReference>
<sequence>MNKLLNIINYCWAFKKLNSFNINEQKLILNKINQHLESLTTEDRFKWAVEHLPSQAILSSSFGIQSSVSLHLTTYYYPNIPIILIDTGYLFPETYRFIDQLTEKMQLNLHVFSPKQSAAWQEARYGKLWEQGINGIKQYNNINKVEPMHRALKTLKVQTWVAGLRRNQSSSRKKLPIIAIQNGIFKFLPIIDWDTSQIYRYMKKHSLEYHPLWKQGYVSIGDIHTSIKWKPGMKEEETRFFGLQRECGLHIID</sequence>
<dbReference type="Pfam" id="PF01507">
    <property type="entry name" value="PAPS_reduct"/>
    <property type="match status" value="1"/>
</dbReference>
<dbReference type="NCBIfam" id="NF002537">
    <property type="entry name" value="PRK02090.1"/>
    <property type="match status" value="1"/>
</dbReference>
<evidence type="ECO:0000259" key="5">
    <source>
        <dbReference type="Pfam" id="PF01507"/>
    </source>
</evidence>
<organism evidence="6 8">
    <name type="scientific">Candidatus Blochmannia vicinus</name>
    <name type="common">nom. nud.</name>
    <dbReference type="NCBI Taxonomy" id="251540"/>
    <lineage>
        <taxon>Bacteria</taxon>
        <taxon>Pseudomonadati</taxon>
        <taxon>Pseudomonadota</taxon>
        <taxon>Gammaproteobacteria</taxon>
        <taxon>Enterobacterales</taxon>
        <taxon>Enterobacteriaceae</taxon>
        <taxon>ant endosymbionts</taxon>
        <taxon>Candidatus Blochmanniella</taxon>
    </lineage>
</organism>
<evidence type="ECO:0000313" key="6">
    <source>
        <dbReference type="EMBL" id="URJ28019.1"/>
    </source>
</evidence>
<comment type="subcellular location">
    <subcellularLocation>
        <location evidence="4">Cytoplasm</location>
    </subcellularLocation>
</comment>
<dbReference type="CDD" id="cd23945">
    <property type="entry name" value="PAPS_reductase"/>
    <property type="match status" value="1"/>
</dbReference>
<proteinExistence type="inferred from homology"/>
<comment type="pathway">
    <text evidence="4">Sulfur metabolism; hydrogen sulfide biosynthesis; sulfite from sulfate: step 3/3.</text>
</comment>
<comment type="catalytic activity">
    <reaction evidence="4">
        <text>[thioredoxin]-disulfide + sulfite + adenosine 3',5'-bisphosphate + 2 H(+) = [thioredoxin]-dithiol + 3'-phosphoadenylyl sulfate</text>
        <dbReference type="Rhea" id="RHEA:11724"/>
        <dbReference type="Rhea" id="RHEA-COMP:10698"/>
        <dbReference type="Rhea" id="RHEA-COMP:10700"/>
        <dbReference type="ChEBI" id="CHEBI:15378"/>
        <dbReference type="ChEBI" id="CHEBI:17359"/>
        <dbReference type="ChEBI" id="CHEBI:29950"/>
        <dbReference type="ChEBI" id="CHEBI:50058"/>
        <dbReference type="ChEBI" id="CHEBI:58339"/>
        <dbReference type="ChEBI" id="CHEBI:58343"/>
        <dbReference type="EC" id="1.8.4.8"/>
    </reaction>
</comment>
<dbReference type="EMBL" id="CP097763">
    <property type="protein sequence ID" value="URJ32853.1"/>
    <property type="molecule type" value="Genomic_DNA"/>
</dbReference>
<accession>A0A9Q8TVI8</accession>
<keyword evidence="9" id="KW-1185">Reference proteome</keyword>
<dbReference type="PANTHER" id="PTHR46509:SF1">
    <property type="entry name" value="PHOSPHOADENOSINE PHOSPHOSULFATE REDUCTASE"/>
    <property type="match status" value="1"/>
</dbReference>
<dbReference type="PANTHER" id="PTHR46509">
    <property type="entry name" value="PHOSPHOADENOSINE PHOSPHOSULFATE REDUCTASE"/>
    <property type="match status" value="1"/>
</dbReference>
<dbReference type="EMBL" id="CP097753">
    <property type="protein sequence ID" value="URJ28019.1"/>
    <property type="molecule type" value="Genomic_DNA"/>
</dbReference>
<comment type="caution">
    <text evidence="4">Lacks conserved residue(s) required for the propagation of feature annotation.</text>
</comment>
<dbReference type="Gene3D" id="3.40.50.620">
    <property type="entry name" value="HUPs"/>
    <property type="match status" value="1"/>
</dbReference>
<feature type="domain" description="Phosphoadenosine phosphosulphate reductase" evidence="5">
    <location>
        <begin position="56"/>
        <end position="226"/>
    </location>
</feature>
<protein>
    <recommendedName>
        <fullName evidence="4">Phosphoadenosine 5'-phosphosulfate reductase</fullName>
        <shortName evidence="4">PAPS reductase</shortName>
        <ecNumber evidence="4">1.8.4.8</ecNumber>
    </recommendedName>
    <alternativeName>
        <fullName evidence="4">3'-phosphoadenylylsulfate reductase</fullName>
    </alternativeName>
    <alternativeName>
        <fullName evidence="4">PAPS reductase, thioredoxin dependent</fullName>
    </alternativeName>
    <alternativeName>
        <fullName evidence="4">PAPS sulfotransferase</fullName>
    </alternativeName>
    <alternativeName>
        <fullName evidence="4">PAdoPS reductase</fullName>
    </alternativeName>
</protein>